<gene>
    <name evidence="1" type="ORF">SAMN05216269_11428</name>
</gene>
<dbReference type="RefSeq" id="WP_073210658.1">
    <property type="nucleotide sequence ID" value="NZ_FRCL01000014.1"/>
</dbReference>
<name>A0A1M7P699_9FLAO</name>
<sequence>MLICDTNNDGLYDFDLTSQNATILNGQDPNLYTIKYFANASDYANNIAIATPTAYMNQNAYQSESIIAEVSNNENSTCKSTTSFFIDVFDAPKPNVATNITNLNSSDNTSIGTDTDGRVVFDLTQRAAAI</sequence>
<dbReference type="STRING" id="178356.SAMN05216269_11428"/>
<protein>
    <submittedName>
        <fullName evidence="1">Uncharacterized protein</fullName>
    </submittedName>
</protein>
<dbReference type="OrthoDB" id="1110367at2"/>
<accession>A0A1M7P699</accession>
<evidence type="ECO:0000313" key="1">
    <source>
        <dbReference type="EMBL" id="SHN12159.1"/>
    </source>
</evidence>
<reference evidence="2" key="1">
    <citation type="submission" date="2016-11" db="EMBL/GenBank/DDBJ databases">
        <authorList>
            <person name="Varghese N."/>
            <person name="Submissions S."/>
        </authorList>
    </citation>
    <scope>NUCLEOTIDE SEQUENCE [LARGE SCALE GENOMIC DNA]</scope>
    <source>
        <strain evidence="2">CGMCC 1.2749</strain>
    </source>
</reference>
<proteinExistence type="predicted"/>
<dbReference type="Proteomes" id="UP000184092">
    <property type="component" value="Unassembled WGS sequence"/>
</dbReference>
<dbReference type="EMBL" id="FRCL01000014">
    <property type="protein sequence ID" value="SHN12159.1"/>
    <property type="molecule type" value="Genomic_DNA"/>
</dbReference>
<dbReference type="AlphaFoldDB" id="A0A1M7P699"/>
<evidence type="ECO:0000313" key="2">
    <source>
        <dbReference type="Proteomes" id="UP000184092"/>
    </source>
</evidence>
<organism evidence="1 2">
    <name type="scientific">Flavobacterium xinjiangense</name>
    <dbReference type="NCBI Taxonomy" id="178356"/>
    <lineage>
        <taxon>Bacteria</taxon>
        <taxon>Pseudomonadati</taxon>
        <taxon>Bacteroidota</taxon>
        <taxon>Flavobacteriia</taxon>
        <taxon>Flavobacteriales</taxon>
        <taxon>Flavobacteriaceae</taxon>
        <taxon>Flavobacterium</taxon>
    </lineage>
</organism>
<keyword evidence="2" id="KW-1185">Reference proteome</keyword>